<dbReference type="EMBL" id="JAOZYB010000201">
    <property type="protein sequence ID" value="MEB3962996.1"/>
    <property type="molecule type" value="Genomic_DNA"/>
</dbReference>
<keyword evidence="2" id="KW-1133">Transmembrane helix</keyword>
<dbReference type="RefSeq" id="WP_324770650.1">
    <property type="nucleotide sequence ID" value="NZ_BAAATS010000037.1"/>
</dbReference>
<accession>A0ABU6CE62</accession>
<evidence type="ECO:0000313" key="4">
    <source>
        <dbReference type="Proteomes" id="UP001352223"/>
    </source>
</evidence>
<protein>
    <submittedName>
        <fullName evidence="3">Type VII secretion protein EccB</fullName>
    </submittedName>
</protein>
<dbReference type="PANTHER" id="PTHR40765:SF2">
    <property type="entry name" value="ESX-2 SECRETION SYSTEM ATPASE ECCB2"/>
    <property type="match status" value="1"/>
</dbReference>
<dbReference type="PANTHER" id="PTHR40765">
    <property type="entry name" value="ESX-2 SECRETION SYSTEM ATPASE ECCB2"/>
    <property type="match status" value="1"/>
</dbReference>
<keyword evidence="2" id="KW-0472">Membrane</keyword>
<keyword evidence="4" id="KW-1185">Reference proteome</keyword>
<gene>
    <name evidence="3" type="primary">eccB</name>
    <name evidence="3" type="ORF">OKJ48_22500</name>
</gene>
<dbReference type="Gene3D" id="3.30.2390.20">
    <property type="entry name" value="Type VII secretion system EccB, repeat 1 domain"/>
    <property type="match status" value="1"/>
</dbReference>
<feature type="region of interest" description="Disordered" evidence="1">
    <location>
        <begin position="328"/>
        <end position="353"/>
    </location>
</feature>
<dbReference type="NCBIfam" id="TIGR03919">
    <property type="entry name" value="T7SS_EccB"/>
    <property type="match status" value="1"/>
</dbReference>
<name>A0ABU6CE62_9ACTN</name>
<dbReference type="Proteomes" id="UP001352223">
    <property type="component" value="Unassembled WGS sequence"/>
</dbReference>
<dbReference type="InterPro" id="IPR007795">
    <property type="entry name" value="T7SS_EccB"/>
</dbReference>
<dbReference type="InterPro" id="IPR044857">
    <property type="entry name" value="T7SS_EccB_R1"/>
</dbReference>
<evidence type="ECO:0000256" key="1">
    <source>
        <dbReference type="SAM" id="MobiDB-lite"/>
    </source>
</evidence>
<sequence>MQTRRDQVQAHQFVVSRLTTGLQRGNPDEPETPTRRTNRGVVIGALIGVLVCIGSLVYGFVRPGGATSWRDGKTLIVEKSTGTRYLYDGALRPVLNYASARLIIGPDMTTDDISTASLEGVARGTSVGIEGAPDALPSASQLNDGPWEVCAGMRTTDGGESAPTTSLIITAEGEDSSSGPDGAILVQDSKSHDTFLLWHGSRFEMAAGNSTRNALGYSSATPLMVSATFLNALPAGPDLKPPSVSGQGGAGPRLDGEQSRIGQVFTVDTPGSAQQYYLLQRAGLVPLTATQAALALSGPGTRDKAYDHDTPALIPLSADALNEALAPASTSGEARNVQRAGEELPASPPKLTSVPEEKNVCARLAPRGKQGTYVSLVLADTSALAKASARPQRGVTSACLKVDALFVPPSRGSLVRALGSAGGAVGSTTYLITDSGVKYRIPTAADAELLGVDLASAQALPSPLLRMLPTGPDLTQAAALAGHGETGGDRGCADDSR</sequence>
<reference evidence="3 4" key="1">
    <citation type="submission" date="2022-10" db="EMBL/GenBank/DDBJ databases">
        <authorList>
            <person name="Xie J."/>
            <person name="Shen N."/>
        </authorList>
    </citation>
    <scope>NUCLEOTIDE SEQUENCE [LARGE SCALE GENOMIC DNA]</scope>
    <source>
        <strain evidence="3 4">DSM 41681</strain>
    </source>
</reference>
<dbReference type="Pfam" id="PF05108">
    <property type="entry name" value="T7SS_ESX1_EccB"/>
    <property type="match status" value="1"/>
</dbReference>
<evidence type="ECO:0000313" key="3">
    <source>
        <dbReference type="EMBL" id="MEB3962996.1"/>
    </source>
</evidence>
<keyword evidence="2" id="KW-0812">Transmembrane</keyword>
<evidence type="ECO:0000256" key="2">
    <source>
        <dbReference type="SAM" id="Phobius"/>
    </source>
</evidence>
<comment type="caution">
    <text evidence="3">The sequence shown here is derived from an EMBL/GenBank/DDBJ whole genome shotgun (WGS) entry which is preliminary data.</text>
</comment>
<proteinExistence type="predicted"/>
<organism evidence="3 4">
    <name type="scientific">Streptomyces kunmingensis</name>
    <dbReference type="NCBI Taxonomy" id="68225"/>
    <lineage>
        <taxon>Bacteria</taxon>
        <taxon>Bacillati</taxon>
        <taxon>Actinomycetota</taxon>
        <taxon>Actinomycetes</taxon>
        <taxon>Kitasatosporales</taxon>
        <taxon>Streptomycetaceae</taxon>
        <taxon>Streptomyces</taxon>
    </lineage>
</organism>
<feature type="transmembrane region" description="Helical" evidence="2">
    <location>
        <begin position="41"/>
        <end position="61"/>
    </location>
</feature>